<dbReference type="OrthoDB" id="8735103at2"/>
<dbReference type="EMBL" id="FQWZ01000003">
    <property type="protein sequence ID" value="SHG83318.1"/>
    <property type="molecule type" value="Genomic_DNA"/>
</dbReference>
<dbReference type="RefSeq" id="WP_072896245.1">
    <property type="nucleotide sequence ID" value="NZ_FQWZ01000003.1"/>
</dbReference>
<evidence type="ECO:0000313" key="3">
    <source>
        <dbReference type="Proteomes" id="UP000199758"/>
    </source>
</evidence>
<proteinExistence type="predicted"/>
<dbReference type="SUPFAM" id="SSF56935">
    <property type="entry name" value="Porins"/>
    <property type="match status" value="1"/>
</dbReference>
<sequence length="412" mass="42320">MKHSFKRHAIAFGIGSMLASTAASALEVQAGDWKFTANGNVNVHYIHSTCENKPQAIVTVGSACAVDVGGKKNVSTVSNGLLPAALVLGVATTQDGYDITGTFGFYPGVSTNDGGSPNLQQGGGLGTNVALGTTGLDVRQVFMTFGNKQIGTFSLGRNFGLFGFDAIINDMTLPGVGVGGAMSGGAPANTTLGSIGFGYLYTDTLAQMNYTTPALIEGLTLTLGIFDPIEPLLQGAATAESAPGFHGKLVYKAGALYLSSAFISQTQNLPTGQNYTGTGVDVTAKLKLGAADLMASYYTGSGIGTTGLFILSDDGLGNKRDSDGYLLQGTYTLGKTKLGLNYGVSNLDFAGSADRAATPNLLETNSKVTAGVYHALTKNLTLLAEFSDVSTEAHDGAKNSSNNVNVGAFLSF</sequence>
<feature type="chain" id="PRO_5012702869" evidence="1">
    <location>
        <begin position="26"/>
        <end position="412"/>
    </location>
</feature>
<reference evidence="2 3" key="1">
    <citation type="submission" date="2016-11" db="EMBL/GenBank/DDBJ databases">
        <authorList>
            <person name="Jaros S."/>
            <person name="Januszkiewicz K."/>
            <person name="Wedrychowicz H."/>
        </authorList>
    </citation>
    <scope>NUCLEOTIDE SEQUENCE [LARGE SCALE GENOMIC DNA]</scope>
    <source>
        <strain evidence="2 3">CGMCC 1.7049</strain>
    </source>
</reference>
<dbReference type="InterPro" id="IPR023614">
    <property type="entry name" value="Porin_dom_sf"/>
</dbReference>
<dbReference type="Gene3D" id="2.40.160.10">
    <property type="entry name" value="Porin"/>
    <property type="match status" value="1"/>
</dbReference>
<keyword evidence="1" id="KW-0732">Signal</keyword>
<name>A0A1M5N192_9GAMM</name>
<evidence type="ECO:0000256" key="1">
    <source>
        <dbReference type="SAM" id="SignalP"/>
    </source>
</evidence>
<accession>A0A1M5N192</accession>
<keyword evidence="3" id="KW-1185">Reference proteome</keyword>
<protein>
    <submittedName>
        <fullName evidence="2">Outer membrane protein (Porin)</fullName>
    </submittedName>
</protein>
<dbReference type="AlphaFoldDB" id="A0A1M5N192"/>
<feature type="signal peptide" evidence="1">
    <location>
        <begin position="1"/>
        <end position="25"/>
    </location>
</feature>
<evidence type="ECO:0000313" key="2">
    <source>
        <dbReference type="EMBL" id="SHG83318.1"/>
    </source>
</evidence>
<organism evidence="2 3">
    <name type="scientific">Hydrocarboniphaga daqingensis</name>
    <dbReference type="NCBI Taxonomy" id="490188"/>
    <lineage>
        <taxon>Bacteria</taxon>
        <taxon>Pseudomonadati</taxon>
        <taxon>Pseudomonadota</taxon>
        <taxon>Gammaproteobacteria</taxon>
        <taxon>Nevskiales</taxon>
        <taxon>Nevskiaceae</taxon>
        <taxon>Hydrocarboniphaga</taxon>
    </lineage>
</organism>
<dbReference type="STRING" id="490188.SAMN04488068_1578"/>
<dbReference type="Proteomes" id="UP000199758">
    <property type="component" value="Unassembled WGS sequence"/>
</dbReference>
<gene>
    <name evidence="2" type="ORF">SAMN04488068_1578</name>
</gene>